<dbReference type="Gene3D" id="3.40.50.150">
    <property type="entry name" value="Vaccinia Virus protein VP39"/>
    <property type="match status" value="1"/>
</dbReference>
<reference evidence="1 2" key="1">
    <citation type="submission" date="2024-02" db="EMBL/GenBank/DDBJ databases">
        <title>First draft genome assembly of two strains of Seiridium cardinale.</title>
        <authorList>
            <person name="Emiliani G."/>
            <person name="Scali E."/>
        </authorList>
    </citation>
    <scope>NUCLEOTIDE SEQUENCE [LARGE SCALE GENOMIC DNA]</scope>
    <source>
        <strain evidence="1 2">BM-138-000479</strain>
    </source>
</reference>
<evidence type="ECO:0000313" key="1">
    <source>
        <dbReference type="EMBL" id="KAK9784075.1"/>
    </source>
</evidence>
<accession>A0ABR2YA95</accession>
<dbReference type="EMBL" id="JARVKM010000001">
    <property type="protein sequence ID" value="KAK9784075.1"/>
    <property type="molecule type" value="Genomic_DNA"/>
</dbReference>
<name>A0ABR2YA95_9PEZI</name>
<gene>
    <name evidence="1" type="ORF">SCAR479_00634</name>
</gene>
<dbReference type="PANTHER" id="PTHR43712:SF15">
    <property type="entry name" value="MONODICTYPHENONE CLUSTER TRANSCRIPTIONAL COACTIVATOR MDPA"/>
    <property type="match status" value="1"/>
</dbReference>
<dbReference type="InterPro" id="IPR029063">
    <property type="entry name" value="SAM-dependent_MTases_sf"/>
</dbReference>
<organism evidence="1 2">
    <name type="scientific">Seiridium cardinale</name>
    <dbReference type="NCBI Taxonomy" id="138064"/>
    <lineage>
        <taxon>Eukaryota</taxon>
        <taxon>Fungi</taxon>
        <taxon>Dikarya</taxon>
        <taxon>Ascomycota</taxon>
        <taxon>Pezizomycotina</taxon>
        <taxon>Sordariomycetes</taxon>
        <taxon>Xylariomycetidae</taxon>
        <taxon>Amphisphaeriales</taxon>
        <taxon>Sporocadaceae</taxon>
        <taxon>Seiridium</taxon>
    </lineage>
</organism>
<dbReference type="PANTHER" id="PTHR43712">
    <property type="entry name" value="PUTATIVE (AFU_ORTHOLOGUE AFUA_4G14580)-RELATED"/>
    <property type="match status" value="1"/>
</dbReference>
<dbReference type="InterPro" id="IPR036388">
    <property type="entry name" value="WH-like_DNA-bd_sf"/>
</dbReference>
<protein>
    <submittedName>
        <fullName evidence="1">Transcriptional coactivator</fullName>
    </submittedName>
</protein>
<proteinExistence type="predicted"/>
<dbReference type="Gene3D" id="1.10.10.10">
    <property type="entry name" value="Winged helix-like DNA-binding domain superfamily/Winged helix DNA-binding domain"/>
    <property type="match status" value="1"/>
</dbReference>
<keyword evidence="2" id="KW-1185">Reference proteome</keyword>
<comment type="caution">
    <text evidence="1">The sequence shown here is derived from an EMBL/GenBank/DDBJ whole genome shotgun (WGS) entry which is preliminary data.</text>
</comment>
<dbReference type="InterPro" id="IPR036390">
    <property type="entry name" value="WH_DNA-bd_sf"/>
</dbReference>
<dbReference type="SUPFAM" id="SSF46785">
    <property type="entry name" value="Winged helix' DNA-binding domain"/>
    <property type="match status" value="1"/>
</dbReference>
<sequence>MDGLDLTQLTACVSELAAQASSLAAKCHQVDKNGAHLPQPLAQEILRVKKSIAVTTAKLQRLVQEPTDFLRRLALQKVQLLACIQWLAEFQILAFIPLDRSVPMEDIAELASVPRGHLTRVVRLTATAGFLQEPSTETGHVAHTPLSTHFVTKLSYLDAAMFISDLAAPTALQMTKATKRFGQSRDPTHSAYNMARGTAVPFASVWDDHQFKLRRQWPAYLKHVVNNEAKGGNSELLESLGCMDRLEGTTQLIVEIAAESAERAILLARRYPAAQFAVQMTGPGIPGGFRTAGPPDQAQKEVLIVGRIAISRRAIGSPQPVGDAALYILDLSISSLNIGQPSEHISAELRAHMDILRSNRNSALILISFIAPDMSASYLEEESTASLRELCMLQLHNQPLVSFNELSELVNNTNDRMGRLSVVREALSLTRDAVALEIRYISYPSN</sequence>
<evidence type="ECO:0000313" key="2">
    <source>
        <dbReference type="Proteomes" id="UP001465668"/>
    </source>
</evidence>
<dbReference type="Proteomes" id="UP001465668">
    <property type="component" value="Unassembled WGS sequence"/>
</dbReference>